<gene>
    <name evidence="1" type="ORF">AFM11_34565</name>
</gene>
<dbReference type="Proteomes" id="UP000070612">
    <property type="component" value="Unassembled WGS sequence"/>
</dbReference>
<dbReference type="PATRIC" id="fig|59750.3.peg.5258"/>
<sequence length="184" mass="20881">MLLHWYDEMSSDDFFGEISDDVRTAVNTMLNRRQINVLPYRTNAERSIMAGKFIEDLDRHMLFRVYIPAGRLYAEEASTLLGLFRDWLNQTGRDAIRQDGYTTPAGHVYEFFGEKSQQAWELSRQFSDFSDFLESCHSAPEAALDGLLSAGVEPVVADQMVAKYAKAGRRLQLDLRPNSGTTTA</sequence>
<name>A0A132PCF3_9MYCO</name>
<reference evidence="1 2" key="1">
    <citation type="submission" date="2015-07" db="EMBL/GenBank/DDBJ databases">
        <title>A draft genome sequence of Mycobacterium wolinskyi.</title>
        <authorList>
            <person name="de Man T.J."/>
            <person name="Perry K.A."/>
            <person name="Coulliette A.D."/>
            <person name="Jensen B."/>
            <person name="Toney N.C."/>
            <person name="Limbago B.M."/>
            <person name="Noble-Wang J."/>
        </authorList>
    </citation>
    <scope>NUCLEOTIDE SEQUENCE [LARGE SCALE GENOMIC DNA]</scope>
    <source>
        <strain evidence="1 2">CDC_01</strain>
    </source>
</reference>
<protein>
    <submittedName>
        <fullName evidence="1">Uncharacterized protein</fullName>
    </submittedName>
</protein>
<evidence type="ECO:0000313" key="1">
    <source>
        <dbReference type="EMBL" id="KWX19662.1"/>
    </source>
</evidence>
<keyword evidence="2" id="KW-1185">Reference proteome</keyword>
<accession>A0A132PCF3</accession>
<comment type="caution">
    <text evidence="1">The sequence shown here is derived from an EMBL/GenBank/DDBJ whole genome shotgun (WGS) entry which is preliminary data.</text>
</comment>
<proteinExistence type="predicted"/>
<organism evidence="1 2">
    <name type="scientific">Mycolicibacterium wolinskyi</name>
    <dbReference type="NCBI Taxonomy" id="59750"/>
    <lineage>
        <taxon>Bacteria</taxon>
        <taxon>Bacillati</taxon>
        <taxon>Actinomycetota</taxon>
        <taxon>Actinomycetes</taxon>
        <taxon>Mycobacteriales</taxon>
        <taxon>Mycobacteriaceae</taxon>
        <taxon>Mycolicibacterium</taxon>
    </lineage>
</organism>
<dbReference type="EMBL" id="LGTW01000038">
    <property type="protein sequence ID" value="KWX19662.1"/>
    <property type="molecule type" value="Genomic_DNA"/>
</dbReference>
<evidence type="ECO:0000313" key="2">
    <source>
        <dbReference type="Proteomes" id="UP000070612"/>
    </source>
</evidence>
<dbReference type="AlphaFoldDB" id="A0A132PCF3"/>